<name>A0ABV4SW26_9ACTN</name>
<keyword evidence="1 3" id="KW-0853">WD repeat</keyword>
<evidence type="ECO:0000259" key="4">
    <source>
        <dbReference type="Pfam" id="PF00931"/>
    </source>
</evidence>
<dbReference type="Pfam" id="PF00931">
    <property type="entry name" value="NB-ARC"/>
    <property type="match status" value="1"/>
</dbReference>
<evidence type="ECO:0000256" key="2">
    <source>
        <dbReference type="ARBA" id="ARBA00022737"/>
    </source>
</evidence>
<feature type="repeat" description="WD" evidence="3">
    <location>
        <begin position="946"/>
        <end position="987"/>
    </location>
</feature>
<evidence type="ECO:0000256" key="1">
    <source>
        <dbReference type="ARBA" id="ARBA00022574"/>
    </source>
</evidence>
<dbReference type="InterPro" id="IPR036388">
    <property type="entry name" value="WH-like_DNA-bd_sf"/>
</dbReference>
<evidence type="ECO:0000313" key="5">
    <source>
        <dbReference type="EMBL" id="MFA3842622.1"/>
    </source>
</evidence>
<feature type="repeat" description="WD" evidence="3">
    <location>
        <begin position="753"/>
        <end position="785"/>
    </location>
</feature>
<dbReference type="PROSITE" id="PS50082">
    <property type="entry name" value="WD_REPEATS_2"/>
    <property type="match status" value="10"/>
</dbReference>
<feature type="repeat" description="WD" evidence="3">
    <location>
        <begin position="583"/>
        <end position="624"/>
    </location>
</feature>
<dbReference type="InterPro" id="IPR020472">
    <property type="entry name" value="WD40_PAC1"/>
</dbReference>
<dbReference type="SMART" id="SM00320">
    <property type="entry name" value="WD40"/>
    <property type="match status" value="11"/>
</dbReference>
<feature type="repeat" description="WD" evidence="3">
    <location>
        <begin position="712"/>
        <end position="753"/>
    </location>
</feature>
<feature type="domain" description="NB-ARC" evidence="4">
    <location>
        <begin position="24"/>
        <end position="143"/>
    </location>
</feature>
<keyword evidence="2" id="KW-0677">Repeat</keyword>
<dbReference type="CDD" id="cd00200">
    <property type="entry name" value="WD40"/>
    <property type="match status" value="2"/>
</dbReference>
<dbReference type="PANTHER" id="PTHR19848">
    <property type="entry name" value="WD40 REPEAT PROTEIN"/>
    <property type="match status" value="1"/>
</dbReference>
<comment type="caution">
    <text evidence="5">The sequence shown here is derived from an EMBL/GenBank/DDBJ whole genome shotgun (WGS) entry which is preliminary data.</text>
</comment>
<dbReference type="Gene3D" id="3.40.50.300">
    <property type="entry name" value="P-loop containing nucleotide triphosphate hydrolases"/>
    <property type="match status" value="1"/>
</dbReference>
<dbReference type="PRINTS" id="PR00320">
    <property type="entry name" value="GPROTEINBRPT"/>
</dbReference>
<feature type="repeat" description="WD" evidence="3">
    <location>
        <begin position="499"/>
        <end position="540"/>
    </location>
</feature>
<dbReference type="Gene3D" id="1.25.40.370">
    <property type="match status" value="1"/>
</dbReference>
<dbReference type="InterPro" id="IPR015943">
    <property type="entry name" value="WD40/YVTN_repeat-like_dom_sf"/>
</dbReference>
<dbReference type="Gene3D" id="2.130.10.10">
    <property type="entry name" value="YVTN repeat-like/Quinoprotein amine dehydrogenase"/>
    <property type="match status" value="5"/>
</dbReference>
<gene>
    <name evidence="5" type="ORF">ACEG43_41765</name>
</gene>
<dbReference type="InterPro" id="IPR027417">
    <property type="entry name" value="P-loop_NTPase"/>
</dbReference>
<feature type="repeat" description="WD" evidence="3">
    <location>
        <begin position="1029"/>
        <end position="1070"/>
    </location>
</feature>
<dbReference type="EMBL" id="JBGOSP010000041">
    <property type="protein sequence ID" value="MFA3842622.1"/>
    <property type="molecule type" value="Genomic_DNA"/>
</dbReference>
<dbReference type="Gene3D" id="1.10.10.10">
    <property type="entry name" value="Winged helix-like DNA-binding domain superfamily/Winged helix DNA-binding domain"/>
    <property type="match status" value="1"/>
</dbReference>
<accession>A0ABV4SW26</accession>
<evidence type="ECO:0000256" key="3">
    <source>
        <dbReference type="PROSITE-ProRule" id="PRU00221"/>
    </source>
</evidence>
<dbReference type="InterPro" id="IPR036322">
    <property type="entry name" value="WD40_repeat_dom_sf"/>
</dbReference>
<protein>
    <submittedName>
        <fullName evidence="5">NB-ARC domain-containing protein</fullName>
    </submittedName>
</protein>
<feature type="repeat" description="WD" evidence="3">
    <location>
        <begin position="625"/>
        <end position="666"/>
    </location>
</feature>
<dbReference type="PANTHER" id="PTHR19848:SF8">
    <property type="entry name" value="F-BOX AND WD REPEAT DOMAIN CONTAINING 7"/>
    <property type="match status" value="1"/>
</dbReference>
<dbReference type="PROSITE" id="PS50294">
    <property type="entry name" value="WD_REPEATS_REGION"/>
    <property type="match status" value="9"/>
</dbReference>
<dbReference type="Pfam" id="PF00400">
    <property type="entry name" value="WD40"/>
    <property type="match status" value="10"/>
</dbReference>
<feature type="repeat" description="WD" evidence="3">
    <location>
        <begin position="987"/>
        <end position="1028"/>
    </location>
</feature>
<dbReference type="SUPFAM" id="SSF50978">
    <property type="entry name" value="WD40 repeat-like"/>
    <property type="match status" value="2"/>
</dbReference>
<proteinExistence type="predicted"/>
<dbReference type="Proteomes" id="UP001571476">
    <property type="component" value="Unassembled WGS sequence"/>
</dbReference>
<dbReference type="SUPFAM" id="SSF52540">
    <property type="entry name" value="P-loop containing nucleoside triphosphate hydrolases"/>
    <property type="match status" value="1"/>
</dbReference>
<organism evidence="5 6">
    <name type="scientific">Streptomyces aureus</name>
    <dbReference type="NCBI Taxonomy" id="193461"/>
    <lineage>
        <taxon>Bacteria</taxon>
        <taxon>Bacillati</taxon>
        <taxon>Actinomycetota</taxon>
        <taxon>Actinomycetes</taxon>
        <taxon>Kitasatosporales</taxon>
        <taxon>Streptomycetaceae</taxon>
        <taxon>Streptomyces</taxon>
    </lineage>
</organism>
<sequence>MARPETTEVITALCARRRRTVGITTALEGAGGFGKTTLAEVACADRKVRRWFRGRVFVVTVGREVRGRAALAAKIAEATRFITGDTTTFDDPALAGAHLGRLLDQRPRTLLVLDDVWEREQLEPFLHGGQSCVRLITTRIPKILPTGASRVRVDAMSREQAREVLTWGLPPLPRPTVEQILTVTGRWPLLLRLANRLIAVDVATGAEPAAATRVVLDRLREYGPVGVDPSMPLDLDNPRQRRKAVQATIEAATRLLPPGAARCFAELGAFAEDEAIPISLVARLWRATDNEGEREARELCHTLANLSLLTLHPDGGGFLTLHDVIRDYLRRQLGPAGLATVNARLADAVVLGLPQASSLVPGAPSPDVAWWDTPHGYALDHLIGHLIAADLTDTAEAVACDLRWIEARLHQRGPNAPWSDLAQLPSPAAQSCARDLSRVAHLLAPTGPQHALADVLYSRLGPLPDWREAVAARQQQRDTPCLVNRWDPPDLFDPALRGSLVHSSRVTAVAIAADDTWLVGGCADGTLKVWDTETWTCLDTVAAHAGVVTAIAVAADGSWLVTGSADHTAKVWDTETWTCVGTLTGHTDAVLAVAIGPDGTRVVTGSADRTGRMWDPGTSTCTATLRYHTQAVTGIAFYMDGSRVVTSSDDGALQRWDAATARARASIGTNKGGGPVVALPSGDGLVVATSRGVNLTSIPSEELSYLRPNIRPIENSRSVRAVAVSDDGTLLATAGVDETATLWNLEGERLVTVTGHVGTVNGVAFAHDGSWFVTAGDDETIKIWDTAARPAQEPPGDTRPGNRENPAFTATARVAAITPNGSRLVTLHTTEELRIWAPHAEPLAGLTDYFREQAHGYGDAAVLALSPDGAFVARCADGRRTTSANGTSYAYVGDVNGRWHRNFPHYEVTITALAVAPNRAKLVVGGMDGTVTFWDPREEAVAALSRPGHTGPVTVATMAPDGTWVATGGQDKKVKLWDMATRRATTLTGHTGTVTAIAIAPDCTWLATGSEDTTTRIWDRATGTCMATLTGHAGPVTAVAISPDGNRLAVLNSSRTLQIWDRATREAVALTRTEAPLLTCAWTGDGRDLTACGSRGLYGYRFRTHGTAADPAS</sequence>
<keyword evidence="6" id="KW-1185">Reference proteome</keyword>
<dbReference type="InterPro" id="IPR019775">
    <property type="entry name" value="WD40_repeat_CS"/>
</dbReference>
<reference evidence="5 6" key="1">
    <citation type="submission" date="2024-08" db="EMBL/GenBank/DDBJ databases">
        <title>Genome sequence of Streptomyces aureus CACIA-1.46HGO.</title>
        <authorList>
            <person name="Evangelista-Martinez Z."/>
        </authorList>
    </citation>
    <scope>NUCLEOTIDE SEQUENCE [LARGE SCALE GENOMIC DNA]</scope>
    <source>
        <strain evidence="5 6">CACIA-1.46HGO</strain>
    </source>
</reference>
<dbReference type="InterPro" id="IPR002182">
    <property type="entry name" value="NB-ARC"/>
</dbReference>
<feature type="repeat" description="WD" evidence="3">
    <location>
        <begin position="541"/>
        <end position="582"/>
    </location>
</feature>
<dbReference type="PROSITE" id="PS00678">
    <property type="entry name" value="WD_REPEATS_1"/>
    <property type="match status" value="4"/>
</dbReference>
<dbReference type="InterPro" id="IPR001680">
    <property type="entry name" value="WD40_rpt"/>
</dbReference>
<feature type="repeat" description="WD" evidence="3">
    <location>
        <begin position="903"/>
        <end position="935"/>
    </location>
</feature>
<evidence type="ECO:0000313" key="6">
    <source>
        <dbReference type="Proteomes" id="UP001571476"/>
    </source>
</evidence>